<dbReference type="RefSeq" id="WP_106568230.1">
    <property type="nucleotide sequence ID" value="NZ_PYGF01000009.1"/>
</dbReference>
<dbReference type="Proteomes" id="UP000240708">
    <property type="component" value="Unassembled WGS sequence"/>
</dbReference>
<feature type="transmembrane region" description="Helical" evidence="1">
    <location>
        <begin position="177"/>
        <end position="193"/>
    </location>
</feature>
<evidence type="ECO:0000256" key="1">
    <source>
        <dbReference type="SAM" id="Phobius"/>
    </source>
</evidence>
<feature type="transmembrane region" description="Helical" evidence="1">
    <location>
        <begin position="85"/>
        <end position="102"/>
    </location>
</feature>
<name>A0A2P8DZQ0_9BACT</name>
<keyword evidence="1" id="KW-1133">Transmembrane helix</keyword>
<keyword evidence="1" id="KW-0472">Membrane</keyword>
<reference evidence="2 3" key="1">
    <citation type="submission" date="2018-03" db="EMBL/GenBank/DDBJ databases">
        <title>Genomic Encyclopedia of Archaeal and Bacterial Type Strains, Phase II (KMG-II): from individual species to whole genera.</title>
        <authorList>
            <person name="Goeker M."/>
        </authorList>
    </citation>
    <scope>NUCLEOTIDE SEQUENCE [LARGE SCALE GENOMIC DNA]</scope>
    <source>
        <strain evidence="2 3">DSM 28057</strain>
    </source>
</reference>
<feature type="transmembrane region" description="Helical" evidence="1">
    <location>
        <begin position="108"/>
        <end position="125"/>
    </location>
</feature>
<dbReference type="PANTHER" id="PTHR33802:SF1">
    <property type="entry name" value="XK-RELATED PROTEIN"/>
    <property type="match status" value="1"/>
</dbReference>
<sequence length="251" mass="28459">MKNFLLLVLNSLTFFGTLFLNYLYGSGAGSRKSVGEISNQYETLITPSGYAFSIWGLIYILLFGFIAYQWVCFLKGNNDRSLEPVSYWFTVSNILNGIWIVVWVHEMLFLSVWIIAGLLVSLLFMGRNLRLGFKNDRPEVLTGIPVSVYLGWIIVATVVNFSVWFYDMGWFKGIEDFVTILVLFVAALVYLFLAIRKNLAIPSFVGIWAFVAIALKQIDLNPNVFYAAIIFSLVLLIGVFIKPKNKKTALN</sequence>
<proteinExistence type="predicted"/>
<feature type="transmembrane region" description="Helical" evidence="1">
    <location>
        <begin position="224"/>
        <end position="241"/>
    </location>
</feature>
<dbReference type="InterPro" id="IPR038330">
    <property type="entry name" value="TspO/MBR-related_sf"/>
</dbReference>
<gene>
    <name evidence="2" type="ORF">CLV48_109149</name>
</gene>
<feature type="transmembrane region" description="Helical" evidence="1">
    <location>
        <begin position="200"/>
        <end position="218"/>
    </location>
</feature>
<feature type="transmembrane region" description="Helical" evidence="1">
    <location>
        <begin position="49"/>
        <end position="73"/>
    </location>
</feature>
<feature type="transmembrane region" description="Helical" evidence="1">
    <location>
        <begin position="146"/>
        <end position="165"/>
    </location>
</feature>
<keyword evidence="1" id="KW-0812">Transmembrane</keyword>
<dbReference type="OrthoDB" id="5189031at2"/>
<keyword evidence="3" id="KW-1185">Reference proteome</keyword>
<comment type="caution">
    <text evidence="2">The sequence shown here is derived from an EMBL/GenBank/DDBJ whole genome shotgun (WGS) entry which is preliminary data.</text>
</comment>
<dbReference type="EMBL" id="PYGF01000009">
    <property type="protein sequence ID" value="PSL02679.1"/>
    <property type="molecule type" value="Genomic_DNA"/>
</dbReference>
<organism evidence="2 3">
    <name type="scientific">Cecembia rubra</name>
    <dbReference type="NCBI Taxonomy" id="1485585"/>
    <lineage>
        <taxon>Bacteria</taxon>
        <taxon>Pseudomonadati</taxon>
        <taxon>Bacteroidota</taxon>
        <taxon>Cytophagia</taxon>
        <taxon>Cytophagales</taxon>
        <taxon>Cyclobacteriaceae</taxon>
        <taxon>Cecembia</taxon>
    </lineage>
</organism>
<evidence type="ECO:0000313" key="2">
    <source>
        <dbReference type="EMBL" id="PSL02679.1"/>
    </source>
</evidence>
<dbReference type="Gene3D" id="1.20.1260.100">
    <property type="entry name" value="TspO/MBR protein"/>
    <property type="match status" value="1"/>
</dbReference>
<dbReference type="PANTHER" id="PTHR33802">
    <property type="entry name" value="SI:CH211-161H7.5-RELATED"/>
    <property type="match status" value="1"/>
</dbReference>
<dbReference type="AlphaFoldDB" id="A0A2P8DZQ0"/>
<accession>A0A2P8DZQ0</accession>
<evidence type="ECO:0000313" key="3">
    <source>
        <dbReference type="Proteomes" id="UP000240708"/>
    </source>
</evidence>
<protein>
    <submittedName>
        <fullName evidence="2">TspO/MBR related protein</fullName>
    </submittedName>
</protein>